<evidence type="ECO:0000313" key="3">
    <source>
        <dbReference type="Proteomes" id="UP000558488"/>
    </source>
</evidence>
<proteinExistence type="predicted"/>
<name>A0A7J8A8G9_PIPKU</name>
<accession>A0A7J8A8G9</accession>
<sequence length="131" mass="14537">MMTRGMLTYSPLRRKVWVPIWVQSKALQGKVQKIFQPPPPKGRSLENFDPLWISMRAYLVCIEVGINTNPIGSASPPQKIPRAANTGGPGKPTGGTRSLLPQSVKAHPQLRQREEMLGARRVEASNSVLRK</sequence>
<gene>
    <name evidence="2" type="ORF">mPipKuh1_008927</name>
</gene>
<comment type="caution">
    <text evidence="2">The sequence shown here is derived from an EMBL/GenBank/DDBJ whole genome shotgun (WGS) entry which is preliminary data.</text>
</comment>
<protein>
    <submittedName>
        <fullName evidence="2">Uncharacterized protein</fullName>
    </submittedName>
</protein>
<dbReference type="EMBL" id="JACAGB010000002">
    <property type="protein sequence ID" value="KAF6382565.1"/>
    <property type="molecule type" value="Genomic_DNA"/>
</dbReference>
<dbReference type="AlphaFoldDB" id="A0A7J8A8G9"/>
<dbReference type="Proteomes" id="UP000558488">
    <property type="component" value="Unassembled WGS sequence"/>
</dbReference>
<evidence type="ECO:0000256" key="1">
    <source>
        <dbReference type="SAM" id="MobiDB-lite"/>
    </source>
</evidence>
<organism evidence="2 3">
    <name type="scientific">Pipistrellus kuhlii</name>
    <name type="common">Kuhl's pipistrelle</name>
    <dbReference type="NCBI Taxonomy" id="59472"/>
    <lineage>
        <taxon>Eukaryota</taxon>
        <taxon>Metazoa</taxon>
        <taxon>Chordata</taxon>
        <taxon>Craniata</taxon>
        <taxon>Vertebrata</taxon>
        <taxon>Euteleostomi</taxon>
        <taxon>Mammalia</taxon>
        <taxon>Eutheria</taxon>
        <taxon>Laurasiatheria</taxon>
        <taxon>Chiroptera</taxon>
        <taxon>Yangochiroptera</taxon>
        <taxon>Vespertilionidae</taxon>
        <taxon>Pipistrellus</taxon>
    </lineage>
</organism>
<feature type="region of interest" description="Disordered" evidence="1">
    <location>
        <begin position="72"/>
        <end position="109"/>
    </location>
</feature>
<evidence type="ECO:0000313" key="2">
    <source>
        <dbReference type="EMBL" id="KAF6382565.1"/>
    </source>
</evidence>
<keyword evidence="3" id="KW-1185">Reference proteome</keyword>
<reference evidence="2 3" key="1">
    <citation type="journal article" date="2020" name="Nature">
        <title>Six reference-quality genomes reveal evolution of bat adaptations.</title>
        <authorList>
            <person name="Jebb D."/>
            <person name="Huang Z."/>
            <person name="Pippel M."/>
            <person name="Hughes G.M."/>
            <person name="Lavrichenko K."/>
            <person name="Devanna P."/>
            <person name="Winkler S."/>
            <person name="Jermiin L.S."/>
            <person name="Skirmuntt E.C."/>
            <person name="Katzourakis A."/>
            <person name="Burkitt-Gray L."/>
            <person name="Ray D.A."/>
            <person name="Sullivan K.A.M."/>
            <person name="Roscito J.G."/>
            <person name="Kirilenko B.M."/>
            <person name="Davalos L.M."/>
            <person name="Corthals A.P."/>
            <person name="Power M.L."/>
            <person name="Jones G."/>
            <person name="Ransome R.D."/>
            <person name="Dechmann D.K.N."/>
            <person name="Locatelli A.G."/>
            <person name="Puechmaille S.J."/>
            <person name="Fedrigo O."/>
            <person name="Jarvis E.D."/>
            <person name="Hiller M."/>
            <person name="Vernes S.C."/>
            <person name="Myers E.W."/>
            <person name="Teeling E.C."/>
        </authorList>
    </citation>
    <scope>NUCLEOTIDE SEQUENCE [LARGE SCALE GENOMIC DNA]</scope>
    <source>
        <strain evidence="2">MPipKuh1</strain>
        <tissue evidence="2">Flight muscle</tissue>
    </source>
</reference>